<dbReference type="AlphaFoldDB" id="A0A6J6BF76"/>
<accession>A0A6J6BF76</accession>
<name>A0A6J6BF76_9ZZZZ</name>
<sequence>MKADLPTDNQAIARALELFSGLGFETTAADITLNRADDSLYAFAPIKVDGKSTGLSWDIAWGNTGKISSLNGYAVDAVKVADVSTISAKDTVNRMSDYRWIASASQELYVESTLDSMMGRWDDLHEGLTPTYRVIDSRAVQGIIYDANGKMFSVPSFAMYAENDSYPLVYVSVVDGVIKFPEPIVWPEDGMIEPEVKIDSTK</sequence>
<gene>
    <name evidence="1" type="ORF">UFOPK1410_00547</name>
</gene>
<evidence type="ECO:0000313" key="1">
    <source>
        <dbReference type="EMBL" id="CAB4537612.1"/>
    </source>
</evidence>
<protein>
    <submittedName>
        <fullName evidence="1">Unannotated protein</fullName>
    </submittedName>
</protein>
<dbReference type="EMBL" id="CAEZSH010000054">
    <property type="protein sequence ID" value="CAB4537612.1"/>
    <property type="molecule type" value="Genomic_DNA"/>
</dbReference>
<proteinExistence type="predicted"/>
<reference evidence="1" key="1">
    <citation type="submission" date="2020-05" db="EMBL/GenBank/DDBJ databases">
        <authorList>
            <person name="Chiriac C."/>
            <person name="Salcher M."/>
            <person name="Ghai R."/>
            <person name="Kavagutti S V."/>
        </authorList>
    </citation>
    <scope>NUCLEOTIDE SEQUENCE</scope>
</reference>
<organism evidence="1">
    <name type="scientific">freshwater metagenome</name>
    <dbReference type="NCBI Taxonomy" id="449393"/>
    <lineage>
        <taxon>unclassified sequences</taxon>
        <taxon>metagenomes</taxon>
        <taxon>ecological metagenomes</taxon>
    </lineage>
</organism>